<protein>
    <recommendedName>
        <fullName evidence="5">Pherophorin domain-containing protein</fullName>
    </recommendedName>
</protein>
<dbReference type="AlphaFoldDB" id="A0A150GRY6"/>
<keyword evidence="2" id="KW-1133">Transmembrane helix</keyword>
<dbReference type="STRING" id="33097.A0A150GRY6"/>
<evidence type="ECO:0000313" key="3">
    <source>
        <dbReference type="EMBL" id="KXZ52606.1"/>
    </source>
</evidence>
<keyword evidence="2" id="KW-0812">Transmembrane</keyword>
<feature type="transmembrane region" description="Helical" evidence="2">
    <location>
        <begin position="355"/>
        <end position="379"/>
    </location>
</feature>
<feature type="compositionally biased region" description="Low complexity" evidence="1">
    <location>
        <begin position="331"/>
        <end position="343"/>
    </location>
</feature>
<dbReference type="Proteomes" id="UP000075714">
    <property type="component" value="Unassembled WGS sequence"/>
</dbReference>
<feature type="region of interest" description="Disordered" evidence="1">
    <location>
        <begin position="509"/>
        <end position="554"/>
    </location>
</feature>
<dbReference type="EMBL" id="LSYV01000010">
    <property type="protein sequence ID" value="KXZ52606.1"/>
    <property type="molecule type" value="Genomic_DNA"/>
</dbReference>
<reference evidence="4" key="1">
    <citation type="journal article" date="2016" name="Nat. Commun.">
        <title>The Gonium pectorale genome demonstrates co-option of cell cycle regulation during the evolution of multicellularity.</title>
        <authorList>
            <person name="Hanschen E.R."/>
            <person name="Marriage T.N."/>
            <person name="Ferris P.J."/>
            <person name="Hamaji T."/>
            <person name="Toyoda A."/>
            <person name="Fujiyama A."/>
            <person name="Neme R."/>
            <person name="Noguchi H."/>
            <person name="Minakuchi Y."/>
            <person name="Suzuki M."/>
            <person name="Kawai-Toyooka H."/>
            <person name="Smith D.R."/>
            <person name="Sparks H."/>
            <person name="Anderson J."/>
            <person name="Bakaric R."/>
            <person name="Luria V."/>
            <person name="Karger A."/>
            <person name="Kirschner M.W."/>
            <person name="Durand P.M."/>
            <person name="Michod R.E."/>
            <person name="Nozaki H."/>
            <person name="Olson B.J."/>
        </authorList>
    </citation>
    <scope>NUCLEOTIDE SEQUENCE [LARGE SCALE GENOMIC DNA]</scope>
    <source>
        <strain evidence="4">NIES-2863</strain>
    </source>
</reference>
<feature type="compositionally biased region" description="Polar residues" evidence="1">
    <location>
        <begin position="410"/>
        <end position="424"/>
    </location>
</feature>
<dbReference type="OrthoDB" id="553138at2759"/>
<keyword evidence="2" id="KW-0472">Membrane</keyword>
<feature type="region of interest" description="Disordered" evidence="1">
    <location>
        <begin position="410"/>
        <end position="472"/>
    </location>
</feature>
<organism evidence="3 4">
    <name type="scientific">Gonium pectorale</name>
    <name type="common">Green alga</name>
    <dbReference type="NCBI Taxonomy" id="33097"/>
    <lineage>
        <taxon>Eukaryota</taxon>
        <taxon>Viridiplantae</taxon>
        <taxon>Chlorophyta</taxon>
        <taxon>core chlorophytes</taxon>
        <taxon>Chlorophyceae</taxon>
        <taxon>CS clade</taxon>
        <taxon>Chlamydomonadales</taxon>
        <taxon>Volvocaceae</taxon>
        <taxon>Gonium</taxon>
    </lineage>
</organism>
<feature type="compositionally biased region" description="Gly residues" evidence="1">
    <location>
        <begin position="444"/>
        <end position="466"/>
    </location>
</feature>
<keyword evidence="4" id="KW-1185">Reference proteome</keyword>
<sequence>MDPAVLGSDLDVASVLAARELEDGGEVAVTVIPYTQAAIPTVTVVDTIAPGAAAIYVLTWRKLTTTPSGGGARRLAQAAVAPQTRAPNSAVLVWNNETVSSTVLPSESTGPTSQALAAGAATCVPGASPSTLPTILAPQPLLGALGCLQASIARTFSTATNKTVVNLSLRGGNGTSTAGAAACALWLASLPQPVFVRMLVNGDAAAALQMSTRARDSGAGTAGAAFAYNSAIQPLGAFLLDSATVLPRASALQLAARGGSLSLSLPDALSLADVCSQGALAGQLPNTCAIQIVTSSGCAQGVVAEVEAGSGGVGDVPVVASAPPSPPSTLQEAEPGGQAGAPAVASRSGLSNVQIAIVVCFVAGFVLLAVIVTALVAHYRRKRWSPSKSELDGEHSSIGTMGHVIDIRSSTGGAANASDSNLSNVTVPAPTPATPSRPVTSGGAVEGGRSSGGAGGVSAGGAGGSSGDAAARTPDRRAHFINPLSMLPVSASSSEQELTRTTIVRVSGAVTAARTEGGSSSEPGPSRPAPQSAGGVLTTVSPEIREGAVAWTES</sequence>
<name>A0A150GRY6_GONPE</name>
<gene>
    <name evidence="3" type="ORF">GPECTOR_9g651</name>
</gene>
<feature type="region of interest" description="Disordered" evidence="1">
    <location>
        <begin position="321"/>
        <end position="344"/>
    </location>
</feature>
<evidence type="ECO:0000256" key="1">
    <source>
        <dbReference type="SAM" id="MobiDB-lite"/>
    </source>
</evidence>
<evidence type="ECO:0008006" key="5">
    <source>
        <dbReference type="Google" id="ProtNLM"/>
    </source>
</evidence>
<evidence type="ECO:0000256" key="2">
    <source>
        <dbReference type="SAM" id="Phobius"/>
    </source>
</evidence>
<accession>A0A150GRY6</accession>
<evidence type="ECO:0000313" key="4">
    <source>
        <dbReference type="Proteomes" id="UP000075714"/>
    </source>
</evidence>
<comment type="caution">
    <text evidence="3">The sequence shown here is derived from an EMBL/GenBank/DDBJ whole genome shotgun (WGS) entry which is preliminary data.</text>
</comment>
<proteinExistence type="predicted"/>